<dbReference type="InterPro" id="IPR036701">
    <property type="entry name" value="RraB-like_sf"/>
</dbReference>
<protein>
    <submittedName>
        <fullName evidence="2">Ribonuclease E inhibitor RraB</fullName>
    </submittedName>
</protein>
<gene>
    <name evidence="2" type="ORF">RT723_04780</name>
</gene>
<proteinExistence type="predicted"/>
<name>A0ABU3QY26_9GAMM</name>
<dbReference type="RefSeq" id="WP_315946072.1">
    <property type="nucleotide sequence ID" value="NZ_JAWCUA010000003.1"/>
</dbReference>
<evidence type="ECO:0000313" key="2">
    <source>
        <dbReference type="EMBL" id="MDU0112324.1"/>
    </source>
</evidence>
<reference evidence="2 3" key="1">
    <citation type="submission" date="2023-10" db="EMBL/GenBank/DDBJ databases">
        <title>Psychrosphaera aquimaarina strain SW33 isolated from seawater.</title>
        <authorList>
            <person name="Bayburt H."/>
            <person name="Kim J.M."/>
            <person name="Choi B.J."/>
            <person name="Jeon C.O."/>
        </authorList>
    </citation>
    <scope>NUCLEOTIDE SEQUENCE [LARGE SCALE GENOMIC DNA]</scope>
    <source>
        <strain evidence="2 3">KCTC 52743</strain>
    </source>
</reference>
<evidence type="ECO:0000313" key="3">
    <source>
        <dbReference type="Proteomes" id="UP001257914"/>
    </source>
</evidence>
<comment type="caution">
    <text evidence="2">The sequence shown here is derived from an EMBL/GenBank/DDBJ whole genome shotgun (WGS) entry which is preliminary data.</text>
</comment>
<keyword evidence="3" id="KW-1185">Reference proteome</keyword>
<dbReference type="Gene3D" id="3.30.70.970">
    <property type="entry name" value="RraB-like"/>
    <property type="match status" value="1"/>
</dbReference>
<feature type="domain" description="Regulator of ribonuclease activity B" evidence="1">
    <location>
        <begin position="32"/>
        <end position="127"/>
    </location>
</feature>
<organism evidence="2 3">
    <name type="scientific">Psychrosphaera aquimarina</name>
    <dbReference type="NCBI Taxonomy" id="2044854"/>
    <lineage>
        <taxon>Bacteria</taxon>
        <taxon>Pseudomonadati</taxon>
        <taxon>Pseudomonadota</taxon>
        <taxon>Gammaproteobacteria</taxon>
        <taxon>Alteromonadales</taxon>
        <taxon>Pseudoalteromonadaceae</taxon>
        <taxon>Psychrosphaera</taxon>
    </lineage>
</organism>
<dbReference type="EMBL" id="JAWCUA010000003">
    <property type="protein sequence ID" value="MDU0112324.1"/>
    <property type="molecule type" value="Genomic_DNA"/>
</dbReference>
<evidence type="ECO:0000259" key="1">
    <source>
        <dbReference type="Pfam" id="PF06877"/>
    </source>
</evidence>
<dbReference type="Proteomes" id="UP001257914">
    <property type="component" value="Unassembled WGS sequence"/>
</dbReference>
<dbReference type="PROSITE" id="PS51257">
    <property type="entry name" value="PROKAR_LIPOPROTEIN"/>
    <property type="match status" value="1"/>
</dbReference>
<accession>A0ABU3QY26</accession>
<dbReference type="InterPro" id="IPR009671">
    <property type="entry name" value="RraB_dom"/>
</dbReference>
<dbReference type="Pfam" id="PF06877">
    <property type="entry name" value="RraB"/>
    <property type="match status" value="1"/>
</dbReference>
<sequence length="132" mass="14806">MYKILMISLCSLLIFGCTTKNKQSEFDYQTSDQGLINLLVQQGSNPAKIHYISFFIDCKSQQVVTDISQKGVLLGFEDDYINFSDKDQLWSTSLNMSMPLTLNEVTTYRNKLMPIIPAGACKHVGWGAAVVK</sequence>
<dbReference type="SUPFAM" id="SSF89946">
    <property type="entry name" value="Hypothetical protein VC0424"/>
    <property type="match status" value="1"/>
</dbReference>